<feature type="transmembrane region" description="Helical" evidence="5">
    <location>
        <begin position="190"/>
        <end position="218"/>
    </location>
</feature>
<accession>A0A2R8AH37</accession>
<feature type="transmembrane region" description="Helical" evidence="5">
    <location>
        <begin position="125"/>
        <end position="145"/>
    </location>
</feature>
<protein>
    <recommendedName>
        <fullName evidence="8">CysZ-like protein</fullName>
    </recommendedName>
</protein>
<dbReference type="OrthoDB" id="5421146at2"/>
<feature type="transmembrane region" description="Helical" evidence="5">
    <location>
        <begin position="67"/>
        <end position="94"/>
    </location>
</feature>
<keyword evidence="4 5" id="KW-0472">Membrane</keyword>
<organism evidence="6 7">
    <name type="scientific">Aliiroseovarius pelagivivens</name>
    <dbReference type="NCBI Taxonomy" id="1639690"/>
    <lineage>
        <taxon>Bacteria</taxon>
        <taxon>Pseudomonadati</taxon>
        <taxon>Pseudomonadota</taxon>
        <taxon>Alphaproteobacteria</taxon>
        <taxon>Rhodobacterales</taxon>
        <taxon>Paracoccaceae</taxon>
        <taxon>Aliiroseovarius</taxon>
    </lineage>
</organism>
<dbReference type="AlphaFoldDB" id="A0A2R8AH37"/>
<evidence type="ECO:0000313" key="7">
    <source>
        <dbReference type="Proteomes" id="UP000244911"/>
    </source>
</evidence>
<evidence type="ECO:0008006" key="8">
    <source>
        <dbReference type="Google" id="ProtNLM"/>
    </source>
</evidence>
<comment type="subcellular location">
    <subcellularLocation>
        <location evidence="1">Membrane</location>
        <topology evidence="1">Multi-pass membrane protein</topology>
    </subcellularLocation>
</comment>
<evidence type="ECO:0000256" key="4">
    <source>
        <dbReference type="ARBA" id="ARBA00023136"/>
    </source>
</evidence>
<dbReference type="InterPro" id="IPR059112">
    <property type="entry name" value="CysZ/EI24"/>
</dbReference>
<feature type="transmembrane region" description="Helical" evidence="5">
    <location>
        <begin position="20"/>
        <end position="47"/>
    </location>
</feature>
<evidence type="ECO:0000313" key="6">
    <source>
        <dbReference type="EMBL" id="SPF75177.1"/>
    </source>
</evidence>
<dbReference type="RefSeq" id="WP_108855301.1">
    <property type="nucleotide sequence ID" value="NZ_OMOI01000001.1"/>
</dbReference>
<dbReference type="EMBL" id="OMOI01000001">
    <property type="protein sequence ID" value="SPF75177.1"/>
    <property type="molecule type" value="Genomic_DNA"/>
</dbReference>
<sequence>MIDDFFRALGQLGDPRFRNVLLKGLGLTVGLLVAITVAMTWLVGFLIPDTLSLPFVGEISWVNGLALWASVLLMLVLSVVLMVPVAGAFTGLFLDEVADAVEAKHYPHLPPNPETSLLTDIRESLGFFGVIVGVNLIALILFFFVGPLAPILFYAVNGYLLGREYFTMAAMRRMPRADAHALRRRHNAQIWLAGCLMAVPLSVPLVNLLIPILGAASFTHMFHRLAGR</sequence>
<keyword evidence="2 5" id="KW-0812">Transmembrane</keyword>
<keyword evidence="7" id="KW-1185">Reference proteome</keyword>
<dbReference type="Pfam" id="PF07264">
    <property type="entry name" value="EI24"/>
    <property type="match status" value="1"/>
</dbReference>
<keyword evidence="3 5" id="KW-1133">Transmembrane helix</keyword>
<gene>
    <name evidence="6" type="ORF">ALP8811_00162</name>
</gene>
<evidence type="ECO:0000256" key="3">
    <source>
        <dbReference type="ARBA" id="ARBA00022989"/>
    </source>
</evidence>
<dbReference type="Proteomes" id="UP000244911">
    <property type="component" value="Unassembled WGS sequence"/>
</dbReference>
<evidence type="ECO:0000256" key="1">
    <source>
        <dbReference type="ARBA" id="ARBA00004141"/>
    </source>
</evidence>
<evidence type="ECO:0000256" key="2">
    <source>
        <dbReference type="ARBA" id="ARBA00022692"/>
    </source>
</evidence>
<evidence type="ECO:0000256" key="5">
    <source>
        <dbReference type="SAM" id="Phobius"/>
    </source>
</evidence>
<reference evidence="6 7" key="1">
    <citation type="submission" date="2018-03" db="EMBL/GenBank/DDBJ databases">
        <authorList>
            <person name="Keele B.F."/>
        </authorList>
    </citation>
    <scope>NUCLEOTIDE SEQUENCE [LARGE SCALE GENOMIC DNA]</scope>
    <source>
        <strain evidence="6 7">CECT 8811</strain>
    </source>
</reference>
<proteinExistence type="predicted"/>
<feature type="transmembrane region" description="Helical" evidence="5">
    <location>
        <begin position="151"/>
        <end position="170"/>
    </location>
</feature>
<name>A0A2R8AH37_9RHOB</name>